<comment type="caution">
    <text evidence="2">The sequence shown here is derived from an EMBL/GenBank/DDBJ whole genome shotgun (WGS) entry which is preliminary data.</text>
</comment>
<name>A0ABX2FGN0_9PSEU</name>
<accession>A0ABX2FGN0</accession>
<feature type="region of interest" description="Disordered" evidence="1">
    <location>
        <begin position="1"/>
        <end position="31"/>
    </location>
</feature>
<evidence type="ECO:0000313" key="2">
    <source>
        <dbReference type="EMBL" id="NRN70525.1"/>
    </source>
</evidence>
<evidence type="ECO:0000256" key="1">
    <source>
        <dbReference type="SAM" id="MobiDB-lite"/>
    </source>
</evidence>
<organism evidence="2 3">
    <name type="scientific">Kibdelosporangium persicum</name>
    <dbReference type="NCBI Taxonomy" id="2698649"/>
    <lineage>
        <taxon>Bacteria</taxon>
        <taxon>Bacillati</taxon>
        <taxon>Actinomycetota</taxon>
        <taxon>Actinomycetes</taxon>
        <taxon>Pseudonocardiales</taxon>
        <taxon>Pseudonocardiaceae</taxon>
        <taxon>Kibdelosporangium</taxon>
    </lineage>
</organism>
<dbReference type="Proteomes" id="UP000763557">
    <property type="component" value="Unassembled WGS sequence"/>
</dbReference>
<dbReference type="EMBL" id="JAAATY010000040">
    <property type="protein sequence ID" value="NRN70525.1"/>
    <property type="molecule type" value="Genomic_DNA"/>
</dbReference>
<proteinExistence type="predicted"/>
<gene>
    <name evidence="2" type="ORF">GC106_77960</name>
</gene>
<sequence>MTVPHIGPPGLSVPSAKLSAHRVHQEPDEKEEVTDMGIVDCSADVQVNGRKYTVRAATLPPAGTGDERVEVALADHDSTGGTTERGSITVPADGLAAIGKLISQVLAGLSTLSGRSATSPANAQAPWSKEQDEELLERWISAGDTHSSYALRRILADHFGRTPGAIRARLLRIGCDPDAPGHAFIPAPGSS</sequence>
<keyword evidence="3" id="KW-1185">Reference proteome</keyword>
<evidence type="ECO:0000313" key="3">
    <source>
        <dbReference type="Proteomes" id="UP000763557"/>
    </source>
</evidence>
<protein>
    <submittedName>
        <fullName evidence="2">Uncharacterized protein</fullName>
    </submittedName>
</protein>
<reference evidence="2 3" key="1">
    <citation type="submission" date="2020-01" db="EMBL/GenBank/DDBJ databases">
        <title>Kibdelosporangium persica a novel Actinomycetes from a hot desert in Iran.</title>
        <authorList>
            <person name="Safaei N."/>
            <person name="Zaburannyi N."/>
            <person name="Mueller R."/>
            <person name="Wink J."/>
        </authorList>
    </citation>
    <scope>NUCLEOTIDE SEQUENCE [LARGE SCALE GENOMIC DNA]</scope>
    <source>
        <strain evidence="2 3">4NS15</strain>
    </source>
</reference>
<dbReference type="RefSeq" id="WP_173141654.1">
    <property type="nucleotide sequence ID" value="NZ_CBCSGW010000046.1"/>
</dbReference>